<reference evidence="4" key="1">
    <citation type="journal article" date="2019" name="Int. J. Syst. Evol. Microbiol.">
        <title>The Global Catalogue of Microorganisms (GCM) 10K type strain sequencing project: providing services to taxonomists for standard genome sequencing and annotation.</title>
        <authorList>
            <consortium name="The Broad Institute Genomics Platform"/>
            <consortium name="The Broad Institute Genome Sequencing Center for Infectious Disease"/>
            <person name="Wu L."/>
            <person name="Ma J."/>
        </authorList>
    </citation>
    <scope>NUCLEOTIDE SEQUENCE [LARGE SCALE GENOMIC DNA]</scope>
    <source>
        <strain evidence="4">CGMCC 1.15942</strain>
    </source>
</reference>
<name>A0ABQ1NRZ4_9ENTE</name>
<sequence length="168" mass="19203">MRRILRIGVVVLFVLFLIMVNGEDNSDIQEPIATSADKTKTSELDKPTKISTTSEERENLVESETTNSVETVHVPTEIESHSIESDQPFVETSAEEELKRLKQEFSVLMKEAASTEELAQLKQEYNEAVAPLRDLVNPYKLIDKLNEFKSYLEDKQTQLENEQTTIQQ</sequence>
<dbReference type="RefSeq" id="WP_088269013.1">
    <property type="nucleotide sequence ID" value="NZ_BMKI01000001.1"/>
</dbReference>
<accession>A0ABQ1NRZ4</accession>
<comment type="caution">
    <text evidence="3">The sequence shown here is derived from an EMBL/GenBank/DDBJ whole genome shotgun (WGS) entry which is preliminary data.</text>
</comment>
<evidence type="ECO:0000313" key="4">
    <source>
        <dbReference type="Proteomes" id="UP000630615"/>
    </source>
</evidence>
<evidence type="ECO:0000256" key="1">
    <source>
        <dbReference type="SAM" id="Coils"/>
    </source>
</evidence>
<feature type="compositionally biased region" description="Basic and acidic residues" evidence="2">
    <location>
        <begin position="37"/>
        <end position="60"/>
    </location>
</feature>
<keyword evidence="1" id="KW-0175">Coiled coil</keyword>
<feature type="region of interest" description="Disordered" evidence="2">
    <location>
        <begin position="31"/>
        <end position="73"/>
    </location>
</feature>
<organism evidence="3 4">
    <name type="scientific">Enterococcus wangshanyuanii</name>
    <dbReference type="NCBI Taxonomy" id="2005703"/>
    <lineage>
        <taxon>Bacteria</taxon>
        <taxon>Bacillati</taxon>
        <taxon>Bacillota</taxon>
        <taxon>Bacilli</taxon>
        <taxon>Lactobacillales</taxon>
        <taxon>Enterococcaceae</taxon>
        <taxon>Enterococcus</taxon>
    </lineage>
</organism>
<proteinExistence type="predicted"/>
<protein>
    <submittedName>
        <fullName evidence="3">Uncharacterized protein</fullName>
    </submittedName>
</protein>
<dbReference type="Proteomes" id="UP000630615">
    <property type="component" value="Unassembled WGS sequence"/>
</dbReference>
<gene>
    <name evidence="3" type="ORF">GCM10011573_11830</name>
</gene>
<dbReference type="EMBL" id="BMKI01000001">
    <property type="protein sequence ID" value="GGC83850.1"/>
    <property type="molecule type" value="Genomic_DNA"/>
</dbReference>
<evidence type="ECO:0000313" key="3">
    <source>
        <dbReference type="EMBL" id="GGC83850.1"/>
    </source>
</evidence>
<feature type="coiled-coil region" evidence="1">
    <location>
        <begin position="91"/>
        <end position="118"/>
    </location>
</feature>
<evidence type="ECO:0000256" key="2">
    <source>
        <dbReference type="SAM" id="MobiDB-lite"/>
    </source>
</evidence>
<keyword evidence="4" id="KW-1185">Reference proteome</keyword>